<keyword evidence="6 11" id="KW-0865">Zymogen</keyword>
<keyword evidence="2 11" id="KW-0444">Lipid biosynthesis</keyword>
<evidence type="ECO:0000256" key="2">
    <source>
        <dbReference type="ARBA" id="ARBA00022516"/>
    </source>
</evidence>
<evidence type="ECO:0000256" key="3">
    <source>
        <dbReference type="ARBA" id="ARBA00022793"/>
    </source>
</evidence>
<keyword evidence="7 11" id="KW-0594">Phospholipid biosynthesis</keyword>
<dbReference type="PROSITE" id="PS00018">
    <property type="entry name" value="EF_HAND_1"/>
    <property type="match status" value="1"/>
</dbReference>
<dbReference type="NCBIfam" id="TIGR00163">
    <property type="entry name" value="PS_decarb"/>
    <property type="match status" value="1"/>
</dbReference>
<evidence type="ECO:0000313" key="14">
    <source>
        <dbReference type="Proteomes" id="UP000193498"/>
    </source>
</evidence>
<comment type="PTM">
    <text evidence="11">Is synthesized initially as an inactive proenzyme. Formation of the active enzyme involves a self-maturation process in which the active site pyruvoyl group is generated from an internal serine residue via an autocatalytic post-translational modification. Two non-identical subunits are generated from the proenzyme in this reaction, and the pyruvate is formed at the N-terminus of the alpha chain, which is derived from the carboxyl end of the proenzyme. The autoendoproteolytic cleavage occurs by a canonical serine protease mechanism, in which the side chain hydroxyl group of the serine supplies its oxygen atom to form the C-terminus of the beta chain, while the remainder of the serine residue undergoes an oxidative deamination to produce ammonia and the pyruvoyl prosthetic group on the alpha chain. During this reaction, the Ser that is part of the protease active site of the proenzyme becomes the pyruvoyl prosthetic group, which constitutes an essential element of the active site of the mature decarboxylase.</text>
</comment>
<evidence type="ECO:0000259" key="12">
    <source>
        <dbReference type="PROSITE" id="PS50004"/>
    </source>
</evidence>
<dbReference type="STRING" id="1314790.A0A1Y1XWN5"/>
<dbReference type="OrthoDB" id="5973539at2759"/>
<comment type="domain">
    <text evidence="11">The C2 domains have an essential, but non-catalytic function. They may facilitate interactions with other proteins and are required for lipid transport function.</text>
</comment>
<comment type="catalytic activity">
    <reaction evidence="11">
        <text>a 1,2-diacyl-sn-glycero-3-phospho-L-serine + H(+) = a 1,2-diacyl-sn-glycero-3-phosphoethanolamine + CO2</text>
        <dbReference type="Rhea" id="RHEA:20828"/>
        <dbReference type="ChEBI" id="CHEBI:15378"/>
        <dbReference type="ChEBI" id="CHEBI:16526"/>
        <dbReference type="ChEBI" id="CHEBI:57262"/>
        <dbReference type="ChEBI" id="CHEBI:64612"/>
        <dbReference type="EC" id="4.1.1.65"/>
    </reaction>
</comment>
<comment type="cofactor">
    <cofactor evidence="11">
        <name>pyruvate</name>
        <dbReference type="ChEBI" id="CHEBI:15361"/>
    </cofactor>
    <text evidence="11">Binds 1 pyruvoyl group covalently per subunit.</text>
</comment>
<dbReference type="InterPro" id="IPR033179">
    <property type="entry name" value="PSD_type2_pro"/>
</dbReference>
<dbReference type="Gene3D" id="2.60.40.150">
    <property type="entry name" value="C2 domain"/>
    <property type="match status" value="2"/>
</dbReference>
<dbReference type="Proteomes" id="UP000193498">
    <property type="component" value="Unassembled WGS sequence"/>
</dbReference>
<dbReference type="GO" id="GO:0006646">
    <property type="term" value="P:phosphatidylethanolamine biosynthetic process"/>
    <property type="evidence" value="ECO:0007669"/>
    <property type="project" value="UniProtKB-UniRule"/>
</dbReference>
<dbReference type="InterPro" id="IPR003817">
    <property type="entry name" value="PS_Dcarbxylase"/>
</dbReference>
<dbReference type="InParanoid" id="A0A1Y1XWN5"/>
<evidence type="ECO:0000256" key="8">
    <source>
        <dbReference type="ARBA" id="ARBA00023239"/>
    </source>
</evidence>
<comment type="function">
    <text evidence="11">Catalyzes the formation of phosphatidylethanolamine (PtdEtn) from phosphatidylserine (PtdSer). Plays a central role in phospholipid metabolism and in the interorganelle trafficking of phosphatidylserine.</text>
</comment>
<protein>
    <recommendedName>
        <fullName evidence="11">Phosphatidylserine decarboxylase proenzyme 2</fullName>
        <ecNumber evidence="11">4.1.1.65</ecNumber>
    </recommendedName>
    <component>
        <recommendedName>
            <fullName evidence="11">Phosphatidylserine decarboxylase 2 beta chain</fullName>
        </recommendedName>
    </component>
    <component>
        <recommendedName>
            <fullName evidence="11">Phosphatidylserine decarboxylase 2 alpha chain</fullName>
        </recommendedName>
    </component>
</protein>
<comment type="subunit">
    <text evidence="11">Heterodimer of a large membrane-associated beta subunit and a small pyruvoyl-containing alpha subunit.</text>
</comment>
<dbReference type="SUPFAM" id="SSF49562">
    <property type="entry name" value="C2 domain (Calcium/lipid-binding domain, CaLB)"/>
    <property type="match status" value="2"/>
</dbReference>
<accession>A0A1Y1XWN5</accession>
<evidence type="ECO:0000256" key="6">
    <source>
        <dbReference type="ARBA" id="ARBA00023145"/>
    </source>
</evidence>
<keyword evidence="4 11" id="KW-0443">Lipid metabolism</keyword>
<comment type="pathway">
    <text evidence="11">Phospholipid metabolism; phosphatidylethanolamine biosynthesis; phosphatidylethanolamine from CDP-diacylglycerol: step 2/2.</text>
</comment>
<evidence type="ECO:0000256" key="1">
    <source>
        <dbReference type="ARBA" id="ARBA00005189"/>
    </source>
</evidence>
<dbReference type="SMART" id="SM00239">
    <property type="entry name" value="C2"/>
    <property type="match status" value="2"/>
</dbReference>
<feature type="active site" description="Charge relay system; for autoendoproteolytic cleavage activity" evidence="11">
    <location>
        <position position="714"/>
    </location>
</feature>
<reference evidence="13 14" key="1">
    <citation type="submission" date="2016-07" db="EMBL/GenBank/DDBJ databases">
        <title>Pervasive Adenine N6-methylation of Active Genes in Fungi.</title>
        <authorList>
            <consortium name="DOE Joint Genome Institute"/>
            <person name="Mondo S.J."/>
            <person name="Dannebaum R.O."/>
            <person name="Kuo R.C."/>
            <person name="Labutti K."/>
            <person name="Haridas S."/>
            <person name="Kuo A."/>
            <person name="Salamov A."/>
            <person name="Ahrendt S.R."/>
            <person name="Lipzen A."/>
            <person name="Sullivan W."/>
            <person name="Andreopoulos W.B."/>
            <person name="Clum A."/>
            <person name="Lindquist E."/>
            <person name="Daum C."/>
            <person name="Ramamoorthy G.K."/>
            <person name="Gryganskyi A."/>
            <person name="Culley D."/>
            <person name="Magnuson J.K."/>
            <person name="James T.Y."/>
            <person name="O'Malley M.A."/>
            <person name="Stajich J.E."/>
            <person name="Spatafora J.W."/>
            <person name="Visel A."/>
            <person name="Grigoriev I.V."/>
        </authorList>
    </citation>
    <scope>NUCLEOTIDE SEQUENCE [LARGE SCALE GENOMIC DNA]</scope>
    <source>
        <strain evidence="13 14">CBS 931.73</strain>
    </source>
</reference>
<proteinExistence type="inferred from homology"/>
<comment type="caution">
    <text evidence="13">The sequence shown here is derived from an EMBL/GenBank/DDBJ whole genome shotgun (WGS) entry which is preliminary data.</text>
</comment>
<dbReference type="UniPathway" id="UPA00558">
    <property type="reaction ID" value="UER00616"/>
</dbReference>
<feature type="chain" id="PRO_5023396242" description="Phosphatidylserine decarboxylase 2 alpha chain" evidence="11">
    <location>
        <begin position="801"/>
        <end position="843"/>
    </location>
</feature>
<dbReference type="InterPro" id="IPR033177">
    <property type="entry name" value="PSD-B"/>
</dbReference>
<organism evidence="13 14">
    <name type="scientific">Basidiobolus meristosporus CBS 931.73</name>
    <dbReference type="NCBI Taxonomy" id="1314790"/>
    <lineage>
        <taxon>Eukaryota</taxon>
        <taxon>Fungi</taxon>
        <taxon>Fungi incertae sedis</taxon>
        <taxon>Zoopagomycota</taxon>
        <taxon>Entomophthoromycotina</taxon>
        <taxon>Basidiobolomycetes</taxon>
        <taxon>Basidiobolales</taxon>
        <taxon>Basidiobolaceae</taxon>
        <taxon>Basidiobolus</taxon>
    </lineage>
</organism>
<dbReference type="PROSITE" id="PS50004">
    <property type="entry name" value="C2"/>
    <property type="match status" value="2"/>
</dbReference>
<dbReference type="PANTHER" id="PTHR10067">
    <property type="entry name" value="PHOSPHATIDYLSERINE DECARBOXYLASE"/>
    <property type="match status" value="1"/>
</dbReference>
<evidence type="ECO:0000256" key="9">
    <source>
        <dbReference type="ARBA" id="ARBA00023264"/>
    </source>
</evidence>
<keyword evidence="9 11" id="KW-1208">Phospholipid metabolism</keyword>
<evidence type="ECO:0000256" key="10">
    <source>
        <dbReference type="ARBA" id="ARBA00023317"/>
    </source>
</evidence>
<keyword evidence="8 11" id="KW-0456">Lyase</keyword>
<sequence length="843" mass="95917">MVESVSIVFQLAIIEGCQLPAKDRNASLNPFVVVLLNNRKAQTFVVRGSLNPFWDQMFNFSVEPSDFPLSLQLICYDKTRIGKNYIGEANLSTHHLVLGEFPKTWGRSGVENLQLVDYKNKKNPCQEPGFIKVRYGFVTSEDDLCDFVSWRGIWDAISAQNLPIYRGMYQSAKSSLAHSPSLDTSAKDFDDTEKELTEATTEDLMFHQEIANPPISALSSDEPLEADTQNPLLGVVFIDIVSSRELPYDRNLTRTSFDMDPFVVITHGKETFKTRFIRHTLNPTWNERLYFHVRRSYLNHTIKFSVYDHDKFSNNDFVGSCAMTVQDLLHIKGGMPMSEKTIPLALAKDKWKGVFESSLTIRTGFKAVEDLRRTFWSELAKRYDLDESDSLNHFEVLAMLESLQAVAPEKLAREFFTESGKSPNTEELSFPELATCFESYVRENNWDLLRGPSLAQGRNLFQIPTCPICNSTNLEGVDIMTHIAICCMSDPEVQVDRWMVSDFVPEAYAQRKWFTRAVNRLGYGRYRIGQNNANIIVQDRATGQLIEEKIPAYIRLGIRLLYKNIASKSAVDIRAIRRLLKTSSLKQGRKFDDPVSVRDIRPFIQFHQINTDEIQDPLESFQNFNQFFYRKLKPGSRPLASPDDPRVVVSPADCRCTCFSTIDKATRLWIKGEEFSIARLLGNLSEESQALAQIFENGSLAIFRLAPQDYHRFHFPVDGRVRSHQHIDGHYFTVNPMAVRSGLDVFGENKRSVSIIESEQFGLVGYVSIGAMMVGSIELTCEAGQRYSRMDEFGYFAFGGSTIVLIFQQGMVKFDADLEENSQHFLETLIRVGSSIGTRPDAL</sequence>
<dbReference type="Pfam" id="PF00168">
    <property type="entry name" value="C2"/>
    <property type="match status" value="2"/>
</dbReference>
<feature type="active site" description="Schiff-base intermediate with substrate; via pyruvic acid; for decarboxylase activity" evidence="11">
    <location>
        <position position="801"/>
    </location>
</feature>
<dbReference type="GO" id="GO:0010008">
    <property type="term" value="C:endosome membrane"/>
    <property type="evidence" value="ECO:0007669"/>
    <property type="project" value="UniProtKB-SubCell"/>
</dbReference>
<dbReference type="GO" id="GO:0016540">
    <property type="term" value="P:protein autoprocessing"/>
    <property type="evidence" value="ECO:0007669"/>
    <property type="project" value="UniProtKB-UniRule"/>
</dbReference>
<feature type="domain" description="C2" evidence="12">
    <location>
        <begin position="1"/>
        <end position="106"/>
    </location>
</feature>
<keyword evidence="11" id="KW-0333">Golgi apparatus</keyword>
<feature type="chain" id="PRO_5023396241" description="Phosphatidylserine decarboxylase 2 beta chain" evidence="11">
    <location>
        <begin position="1"/>
        <end position="800"/>
    </location>
</feature>
<feature type="site" description="Cleavage (non-hydrolytic); by autocatalysis" evidence="11">
    <location>
        <begin position="800"/>
        <end position="801"/>
    </location>
</feature>
<keyword evidence="5 11" id="KW-0472">Membrane</keyword>
<dbReference type="InterPro" id="IPR035892">
    <property type="entry name" value="C2_domain_sf"/>
</dbReference>
<dbReference type="InterPro" id="IPR018247">
    <property type="entry name" value="EF_Hand_1_Ca_BS"/>
</dbReference>
<keyword evidence="11" id="KW-0967">Endosome</keyword>
<dbReference type="GO" id="GO:0005795">
    <property type="term" value="C:Golgi stack"/>
    <property type="evidence" value="ECO:0007669"/>
    <property type="project" value="UniProtKB-UniRule"/>
</dbReference>
<evidence type="ECO:0000313" key="13">
    <source>
        <dbReference type="EMBL" id="ORX90177.1"/>
    </source>
</evidence>
<dbReference type="PANTHER" id="PTHR10067:SF17">
    <property type="entry name" value="PHOSPHATIDYLSERINE DECARBOXYLASE PROENZYME 2"/>
    <property type="match status" value="1"/>
</dbReference>
<dbReference type="InterPro" id="IPR000008">
    <property type="entry name" value="C2_dom"/>
</dbReference>
<dbReference type="Pfam" id="PF02666">
    <property type="entry name" value="PS_Dcarbxylase"/>
    <property type="match status" value="1"/>
</dbReference>
<feature type="modified residue" description="Pyruvic acid (Ser); by autocatalysis" evidence="11">
    <location>
        <position position="801"/>
    </location>
</feature>
<dbReference type="EC" id="4.1.1.65" evidence="11"/>
<gene>
    <name evidence="11" type="primary">PSD2</name>
    <name evidence="13" type="ORF">K493DRAFT_288408</name>
</gene>
<dbReference type="AlphaFoldDB" id="A0A1Y1XWN5"/>
<feature type="active site" description="Charge relay system; for autoendoproteolytic cleavage activity" evidence="11">
    <location>
        <position position="801"/>
    </location>
</feature>
<name>A0A1Y1XWN5_9FUNG</name>
<evidence type="ECO:0000256" key="7">
    <source>
        <dbReference type="ARBA" id="ARBA00023209"/>
    </source>
</evidence>
<dbReference type="GO" id="GO:0004609">
    <property type="term" value="F:phosphatidylserine decarboxylase activity"/>
    <property type="evidence" value="ECO:0007669"/>
    <property type="project" value="UniProtKB-UniRule"/>
</dbReference>
<dbReference type="CDD" id="cd00030">
    <property type="entry name" value="C2"/>
    <property type="match status" value="1"/>
</dbReference>
<dbReference type="GO" id="GO:0000139">
    <property type="term" value="C:Golgi membrane"/>
    <property type="evidence" value="ECO:0007669"/>
    <property type="project" value="UniProtKB-SubCell"/>
</dbReference>
<keyword evidence="3 11" id="KW-0210">Decarboxylase</keyword>
<dbReference type="HAMAP" id="MF_00663">
    <property type="entry name" value="PS_decarb_PSD_B_type2"/>
    <property type="match status" value="1"/>
</dbReference>
<feature type="active site" description="Charge relay system; for autoendoproteolytic cleavage activity" evidence="11">
    <location>
        <position position="653"/>
    </location>
</feature>
<evidence type="ECO:0000256" key="11">
    <source>
        <dbReference type="HAMAP-Rule" id="MF_03209"/>
    </source>
</evidence>
<evidence type="ECO:0000256" key="5">
    <source>
        <dbReference type="ARBA" id="ARBA00023136"/>
    </source>
</evidence>
<dbReference type="EMBL" id="MCFE01000395">
    <property type="protein sequence ID" value="ORX90177.1"/>
    <property type="molecule type" value="Genomic_DNA"/>
</dbReference>
<feature type="domain" description="C2" evidence="12">
    <location>
        <begin position="216"/>
        <end position="341"/>
    </location>
</feature>
<comment type="similarity">
    <text evidence="11">Belongs to the phosphatidylserine decarboxylase family. PSD-B subfamily. Eukaryotic type II sub-subfamily.</text>
</comment>
<comment type="subcellular location">
    <subcellularLocation>
        <location evidence="11">Golgi apparatus membrane</location>
        <topology evidence="11">Peripheral membrane protein</topology>
        <orientation evidence="11">Cytoplasmic side</orientation>
    </subcellularLocation>
    <subcellularLocation>
        <location evidence="11">Endosome membrane</location>
        <topology evidence="11">Peripheral membrane protein</topology>
        <orientation evidence="11">Cytoplasmic side</orientation>
    </subcellularLocation>
</comment>
<evidence type="ECO:0000256" key="4">
    <source>
        <dbReference type="ARBA" id="ARBA00023098"/>
    </source>
</evidence>
<keyword evidence="14" id="KW-1185">Reference proteome</keyword>
<keyword evidence="10 11" id="KW-0670">Pyruvate</keyword>
<comment type="pathway">
    <text evidence="1">Lipid metabolism.</text>
</comment>
<dbReference type="FunCoup" id="A0A1Y1XWN5">
    <property type="interactions" value="110"/>
</dbReference>